<dbReference type="Pfam" id="PF13359">
    <property type="entry name" value="DDE_Tnp_4"/>
    <property type="match status" value="1"/>
</dbReference>
<dbReference type="PANTHER" id="PTHR23080">
    <property type="entry name" value="THAP DOMAIN PROTEIN"/>
    <property type="match status" value="1"/>
</dbReference>
<accession>A0A816QDN4</accession>
<organism evidence="4 5">
    <name type="scientific">Rotaria magnacalcarata</name>
    <dbReference type="NCBI Taxonomy" id="392030"/>
    <lineage>
        <taxon>Eukaryota</taxon>
        <taxon>Metazoa</taxon>
        <taxon>Spiralia</taxon>
        <taxon>Gnathifera</taxon>
        <taxon>Rotifera</taxon>
        <taxon>Eurotatoria</taxon>
        <taxon>Bdelloidea</taxon>
        <taxon>Philodinida</taxon>
        <taxon>Philodinidae</taxon>
        <taxon>Rotaria</taxon>
    </lineage>
</organism>
<reference evidence="4" key="1">
    <citation type="submission" date="2021-02" db="EMBL/GenBank/DDBJ databases">
        <authorList>
            <person name="Nowell W R."/>
        </authorList>
    </citation>
    <scope>NUCLEOTIDE SEQUENCE</scope>
</reference>
<proteinExistence type="predicted"/>
<evidence type="ECO:0000313" key="4">
    <source>
        <dbReference type="EMBL" id="CAF2060426.1"/>
    </source>
</evidence>
<evidence type="ECO:0000256" key="2">
    <source>
        <dbReference type="ARBA" id="ARBA00022723"/>
    </source>
</evidence>
<comment type="caution">
    <text evidence="4">The sequence shown here is derived from an EMBL/GenBank/DDBJ whole genome shotgun (WGS) entry which is preliminary data.</text>
</comment>
<dbReference type="Proteomes" id="UP000663887">
    <property type="component" value="Unassembled WGS sequence"/>
</dbReference>
<dbReference type="InterPro" id="IPR027806">
    <property type="entry name" value="HARBI1_dom"/>
</dbReference>
<keyword evidence="2" id="KW-0479">Metal-binding</keyword>
<dbReference type="EMBL" id="CAJNRG010003790">
    <property type="protein sequence ID" value="CAF2060426.1"/>
    <property type="molecule type" value="Genomic_DNA"/>
</dbReference>
<name>A0A816QDN4_9BILA</name>
<dbReference type="GO" id="GO:0046872">
    <property type="term" value="F:metal ion binding"/>
    <property type="evidence" value="ECO:0007669"/>
    <property type="project" value="UniProtKB-KW"/>
</dbReference>
<dbReference type="AlphaFoldDB" id="A0A816QDN4"/>
<sequence length="740" mass="84655">MNERCCPCGARLDRSSCVRPLKSPCLRMFMSIRTLISLSNDQKVCNVCRHLYIKWKSENSEFSAMLDHFENDMMVINDDANSDSYEFLDVQVQTDDSSRLTTVESSTLIATTNHQLVKLQLNATSSSNTKCCVCRENLCDHAVKITSQDRDFIFFSRNIWIPEGARCCSGHLINNLLSKEAVDQIKPFSIRYQELSSPDVQLLLNKAQTLFENGKKRFSFDDPRDLNDDEYCLLTSLSRDNFNDFVQIVSSSTIRPSCNRTIRTAVGIYLCKLRLGISNRLLACMFQIADKRTVSRVINSARQAIVKSFVPDNLGFGHVTREDVIGRHTTTIARELMCGGDSTDTAIIIIDGTYLYIQKSRNNEFQRKTFNLYKKRSLLKPMMIVTTTGYIVACIGPFLSDFNNNDAAIMKDILLRNTDHILSWLKEHDILVVDRGFRDSIGVMKALGLEAIMPSFLDGRRQFSAEEANESRCITKIRWVVEAANRRLKQFKYVANTIQNSSLVYLESDMSIACALINHYQPPMTRSKLEDEEIGAQIMQLRQQKNKIQLLLEENNLIRRFSLWEIINHTEIIDGFPIMTQDDLGDLTFGNESSFNFSQLSVFIGIFQLKRARSYAEERCSTTNLTSAVAYSVHRCKIIPNLIRIPTQSAHSNRVTYHPTIHFTDQAILGWWCDCFTGARFLGCCSHIASAIWFLSYQRWQTQQRHMSSGEYKNLTTDSIHVSDFYDSSDDDDSQRYSLA</sequence>
<evidence type="ECO:0000313" key="5">
    <source>
        <dbReference type="Proteomes" id="UP000663887"/>
    </source>
</evidence>
<gene>
    <name evidence="4" type="ORF">XDN619_LOCUS10475</name>
</gene>
<evidence type="ECO:0000259" key="3">
    <source>
        <dbReference type="Pfam" id="PF13359"/>
    </source>
</evidence>
<protein>
    <recommendedName>
        <fullName evidence="3">DDE Tnp4 domain-containing protein</fullName>
    </recommendedName>
</protein>
<evidence type="ECO:0000256" key="1">
    <source>
        <dbReference type="ARBA" id="ARBA00001968"/>
    </source>
</evidence>
<feature type="domain" description="DDE Tnp4" evidence="3">
    <location>
        <begin position="350"/>
        <end position="518"/>
    </location>
</feature>
<comment type="cofactor">
    <cofactor evidence="1">
        <name>a divalent metal cation</name>
        <dbReference type="ChEBI" id="CHEBI:60240"/>
    </cofactor>
</comment>